<dbReference type="AlphaFoldDB" id="A0A1W2CQY9"/>
<reference evidence="2" key="1">
    <citation type="submission" date="2017-04" db="EMBL/GenBank/DDBJ databases">
        <authorList>
            <person name="Varghese N."/>
            <person name="Submissions S."/>
        </authorList>
    </citation>
    <scope>NUCLEOTIDE SEQUENCE [LARGE SCALE GENOMIC DNA]</scope>
    <source>
        <strain evidence="2">DSM 12126</strain>
    </source>
</reference>
<proteinExistence type="predicted"/>
<dbReference type="OrthoDB" id="670987at2"/>
<dbReference type="EMBL" id="FWXT01000002">
    <property type="protein sequence ID" value="SMC87650.1"/>
    <property type="molecule type" value="Genomic_DNA"/>
</dbReference>
<dbReference type="RefSeq" id="WP_084239943.1">
    <property type="nucleotide sequence ID" value="NZ_FWXT01000002.1"/>
</dbReference>
<dbReference type="STRING" id="151894.SAMN04488524_3129"/>
<gene>
    <name evidence="1" type="ORF">SAMN04488524_3129</name>
</gene>
<name>A0A1W2CQY9_9SPHI</name>
<accession>A0A1W2CQY9</accession>
<organism evidence="1 2">
    <name type="scientific">Pedobacter africanus</name>
    <dbReference type="NCBI Taxonomy" id="151894"/>
    <lineage>
        <taxon>Bacteria</taxon>
        <taxon>Pseudomonadati</taxon>
        <taxon>Bacteroidota</taxon>
        <taxon>Sphingobacteriia</taxon>
        <taxon>Sphingobacteriales</taxon>
        <taxon>Sphingobacteriaceae</taxon>
        <taxon>Pedobacter</taxon>
    </lineage>
</organism>
<keyword evidence="2" id="KW-1185">Reference proteome</keyword>
<evidence type="ECO:0000313" key="2">
    <source>
        <dbReference type="Proteomes" id="UP000192756"/>
    </source>
</evidence>
<evidence type="ECO:0000313" key="1">
    <source>
        <dbReference type="EMBL" id="SMC87650.1"/>
    </source>
</evidence>
<dbReference type="Proteomes" id="UP000192756">
    <property type="component" value="Unassembled WGS sequence"/>
</dbReference>
<sequence>MDNNINQERQAIAIDFEQEWVPEKAKKLKPLIYKNSDPEGDAYCCLFGPDPEVGIYGCGNTPENAVLDWDKDLQDRMEKLTEGDDAAQHAIKHLSQH</sequence>
<protein>
    <submittedName>
        <fullName evidence="1">Uncharacterized protein</fullName>
    </submittedName>
</protein>